<reference evidence="5" key="1">
    <citation type="submission" date="2023-01" db="EMBL/GenBank/DDBJ databases">
        <title>Key to firefly adult light organ development and bioluminescence: homeobox transcription factors regulate luciferase expression and transportation to peroxisome.</title>
        <authorList>
            <person name="Fu X."/>
        </authorList>
    </citation>
    <scope>NUCLEOTIDE SEQUENCE [LARGE SCALE GENOMIC DNA]</scope>
</reference>
<dbReference type="InterPro" id="IPR000873">
    <property type="entry name" value="AMP-dep_synth/lig_dom"/>
</dbReference>
<dbReference type="Proteomes" id="UP001353858">
    <property type="component" value="Unassembled WGS sequence"/>
</dbReference>
<dbReference type="SUPFAM" id="SSF50494">
    <property type="entry name" value="Trypsin-like serine proteases"/>
    <property type="match status" value="1"/>
</dbReference>
<dbReference type="PANTHER" id="PTHR24096:SF422">
    <property type="entry name" value="BCDNA.GH02901"/>
    <property type="match status" value="1"/>
</dbReference>
<dbReference type="InterPro" id="IPR001254">
    <property type="entry name" value="Trypsin_dom"/>
</dbReference>
<dbReference type="PANTHER" id="PTHR24096">
    <property type="entry name" value="LONG-CHAIN-FATTY-ACID--COA LIGASE"/>
    <property type="match status" value="1"/>
</dbReference>
<evidence type="ECO:0000256" key="1">
    <source>
        <dbReference type="ARBA" id="ARBA00004275"/>
    </source>
</evidence>
<evidence type="ECO:0000259" key="3">
    <source>
        <dbReference type="PROSITE" id="PS50240"/>
    </source>
</evidence>
<evidence type="ECO:0000256" key="2">
    <source>
        <dbReference type="ARBA" id="ARBA00023140"/>
    </source>
</evidence>
<dbReference type="GO" id="GO:0046949">
    <property type="term" value="P:fatty-acyl-CoA biosynthetic process"/>
    <property type="evidence" value="ECO:0007669"/>
    <property type="project" value="TreeGrafter"/>
</dbReference>
<evidence type="ECO:0000313" key="4">
    <source>
        <dbReference type="EMBL" id="KAK4887093.1"/>
    </source>
</evidence>
<dbReference type="InterPro" id="IPR043504">
    <property type="entry name" value="Peptidase_S1_PA_chymotrypsin"/>
</dbReference>
<dbReference type="InterPro" id="IPR025110">
    <property type="entry name" value="AMP-bd_C"/>
</dbReference>
<dbReference type="InterPro" id="IPR020845">
    <property type="entry name" value="AMP-binding_CS"/>
</dbReference>
<comment type="subcellular location">
    <subcellularLocation>
        <location evidence="1">Peroxisome</location>
    </subcellularLocation>
</comment>
<gene>
    <name evidence="4" type="ORF">RN001_003364</name>
</gene>
<accession>A0AAN7PIG9</accession>
<dbReference type="GO" id="GO:0004252">
    <property type="term" value="F:serine-type endopeptidase activity"/>
    <property type="evidence" value="ECO:0007669"/>
    <property type="project" value="InterPro"/>
</dbReference>
<comment type="caution">
    <text evidence="4">The sequence shown here is derived from an EMBL/GenBank/DDBJ whole genome shotgun (WGS) entry which is preliminary data.</text>
</comment>
<keyword evidence="2" id="KW-0576">Peroxisome</keyword>
<dbReference type="AlphaFoldDB" id="A0AAN7PIG9"/>
<dbReference type="SUPFAM" id="SSF56801">
    <property type="entry name" value="Acetyl-CoA synthetase-like"/>
    <property type="match status" value="1"/>
</dbReference>
<dbReference type="Gene3D" id="2.40.10.10">
    <property type="entry name" value="Trypsin-like serine proteases"/>
    <property type="match status" value="1"/>
</dbReference>
<dbReference type="Pfam" id="PF00501">
    <property type="entry name" value="AMP-binding"/>
    <property type="match status" value="1"/>
</dbReference>
<dbReference type="InterPro" id="IPR045851">
    <property type="entry name" value="AMP-bd_C_sf"/>
</dbReference>
<dbReference type="EMBL" id="JARPUR010000001">
    <property type="protein sequence ID" value="KAK4887093.1"/>
    <property type="molecule type" value="Genomic_DNA"/>
</dbReference>
<name>A0AAN7PIG9_9COLE</name>
<sequence>MFHLLLRSLQKRALLNKFKTQICCYSNDANIVQSPHANIQIPNATVPEFLFDNFKHPHKIAVECAITGRNYTFEQLRRKTINLGHNLRAVLKLRKGDVVAVLLPNTPEFAIAILGIMSGSLIVTTVNPLNKPEEIRRQLSDCKAKAIITTCSLFPLACASVPSPHNTHIFTIKSEYYDRTPVGSINFHEFTESKINVALNNDSKYDEVVFMPYSSGTTSLPKGLQHTHYSLIANICQLNAPDVKVLQTTTDTHQDVVPAVVQLSHMYGFGVLLLNSLFNMSKIVTVPKFKPDVFVNVLNKYNPTILVAVPPILLFMTDHESVKQKHFHSIRAVLTAAAPLTSSNENRFLLKAQKQIQFCLAYGTSETGLITMNMNQNKYPGSVGTSLANSSIKVVSVDDLSKSLPSYSNGHLLFKGPQVMKGYSKQETDETVFTSDGWLKTGDLVYYDNNNNVYIVDRLKELIKVKGYQVAPAELEEVIRSYPNVEDAAVIGIPHNLYGEVPRAYITVKARSKLNVKNIEDYVAEKLSSYKSIKGGIVIVDNLPKNASVSLSILLSLCVGLILPPNVVHKNNVNYSLLNYCVCNSIQKHRRLNCMPSTLEDNFKLPDKDAVEMPLMMYHPYLVSLSINAYNDDNREKRFACAGTIVSRSWILAGQDCIIEHNEWFELQVRAGSVFWSKGGTVHKIKKILHFYKRGPVCLRVYPRFSFNQYVNAVKLSKDLVWSVANSTYWNDANTKKNYPYDVSEWSKTPYRNDSENRGKLKDNVKCTNVTYLGSSLVVNETLVAFQVGMCKNYTDQPVYIFINFQNVEYETWLTEIIKFGEPQHYGISLRTDEFVTNLYKKV</sequence>
<organism evidence="4 5">
    <name type="scientific">Aquatica leii</name>
    <dbReference type="NCBI Taxonomy" id="1421715"/>
    <lineage>
        <taxon>Eukaryota</taxon>
        <taxon>Metazoa</taxon>
        <taxon>Ecdysozoa</taxon>
        <taxon>Arthropoda</taxon>
        <taxon>Hexapoda</taxon>
        <taxon>Insecta</taxon>
        <taxon>Pterygota</taxon>
        <taxon>Neoptera</taxon>
        <taxon>Endopterygota</taxon>
        <taxon>Coleoptera</taxon>
        <taxon>Polyphaga</taxon>
        <taxon>Elateriformia</taxon>
        <taxon>Elateroidea</taxon>
        <taxon>Lampyridae</taxon>
        <taxon>Luciolinae</taxon>
        <taxon>Aquatica</taxon>
    </lineage>
</organism>
<dbReference type="GO" id="GO:0005777">
    <property type="term" value="C:peroxisome"/>
    <property type="evidence" value="ECO:0007669"/>
    <property type="project" value="UniProtKB-SubCell"/>
</dbReference>
<evidence type="ECO:0000313" key="5">
    <source>
        <dbReference type="Proteomes" id="UP001353858"/>
    </source>
</evidence>
<dbReference type="GO" id="GO:0006508">
    <property type="term" value="P:proteolysis"/>
    <property type="evidence" value="ECO:0007669"/>
    <property type="project" value="InterPro"/>
</dbReference>
<dbReference type="InterPro" id="IPR009003">
    <property type="entry name" value="Peptidase_S1_PA"/>
</dbReference>
<protein>
    <recommendedName>
        <fullName evidence="3">Peptidase S1 domain-containing protein</fullName>
    </recommendedName>
</protein>
<dbReference type="GO" id="GO:0004467">
    <property type="term" value="F:long-chain fatty acid-CoA ligase activity"/>
    <property type="evidence" value="ECO:0007669"/>
    <property type="project" value="TreeGrafter"/>
</dbReference>
<dbReference type="Gene3D" id="3.30.300.30">
    <property type="match status" value="1"/>
</dbReference>
<dbReference type="PROSITE" id="PS50240">
    <property type="entry name" value="TRYPSIN_DOM"/>
    <property type="match status" value="1"/>
</dbReference>
<keyword evidence="5" id="KW-1185">Reference proteome</keyword>
<dbReference type="Pfam" id="PF13193">
    <property type="entry name" value="AMP-binding_C"/>
    <property type="match status" value="1"/>
</dbReference>
<dbReference type="InterPro" id="IPR042099">
    <property type="entry name" value="ANL_N_sf"/>
</dbReference>
<feature type="domain" description="Peptidase S1" evidence="3">
    <location>
        <begin position="620"/>
        <end position="843"/>
    </location>
</feature>
<proteinExistence type="predicted"/>
<dbReference type="PROSITE" id="PS00455">
    <property type="entry name" value="AMP_BINDING"/>
    <property type="match status" value="1"/>
</dbReference>
<dbReference type="Gene3D" id="3.40.50.12780">
    <property type="entry name" value="N-terminal domain of ligase-like"/>
    <property type="match status" value="1"/>
</dbReference>